<accession>A0AAD1WXU2</accession>
<gene>
    <name evidence="1" type="ORF">PECUL_23A006778</name>
</gene>
<evidence type="ECO:0000313" key="1">
    <source>
        <dbReference type="EMBL" id="CAH2327100.1"/>
    </source>
</evidence>
<name>A0AAD1WXU2_PELCU</name>
<protein>
    <submittedName>
        <fullName evidence="1">Uncharacterized protein</fullName>
    </submittedName>
</protein>
<dbReference type="AlphaFoldDB" id="A0AAD1WXU2"/>
<keyword evidence="2" id="KW-1185">Reference proteome</keyword>
<reference evidence="1" key="1">
    <citation type="submission" date="2022-03" db="EMBL/GenBank/DDBJ databases">
        <authorList>
            <person name="Alioto T."/>
            <person name="Alioto T."/>
            <person name="Gomez Garrido J."/>
        </authorList>
    </citation>
    <scope>NUCLEOTIDE SEQUENCE</scope>
</reference>
<dbReference type="EMBL" id="OW240924">
    <property type="protein sequence ID" value="CAH2327100.1"/>
    <property type="molecule type" value="Genomic_DNA"/>
</dbReference>
<organism evidence="1 2">
    <name type="scientific">Pelobates cultripes</name>
    <name type="common">Western spadefoot toad</name>
    <dbReference type="NCBI Taxonomy" id="61616"/>
    <lineage>
        <taxon>Eukaryota</taxon>
        <taxon>Metazoa</taxon>
        <taxon>Chordata</taxon>
        <taxon>Craniata</taxon>
        <taxon>Vertebrata</taxon>
        <taxon>Euteleostomi</taxon>
        <taxon>Amphibia</taxon>
        <taxon>Batrachia</taxon>
        <taxon>Anura</taxon>
        <taxon>Pelobatoidea</taxon>
        <taxon>Pelobatidae</taxon>
        <taxon>Pelobates</taxon>
    </lineage>
</organism>
<evidence type="ECO:0000313" key="2">
    <source>
        <dbReference type="Proteomes" id="UP001295444"/>
    </source>
</evidence>
<proteinExistence type="predicted"/>
<dbReference type="Proteomes" id="UP001295444">
    <property type="component" value="Chromosome 13"/>
</dbReference>
<sequence length="138" mass="14820">MPGLEIPALDRIENKLRDLMTSMATRTDLQTLTATNQETLRTGVAGIRAEITAQAGRITTTEEATAALKTCMASTDTAVHARAKCCSPYAVTGKMWITGAGDATSTSAKCQKPKGRKMLKRYSQCFSNPSYSCLSHAI</sequence>